<keyword evidence="6" id="KW-1185">Reference proteome</keyword>
<dbReference type="KEGG" id="ttf:THTE_0944"/>
<feature type="compositionally biased region" description="Polar residues" evidence="2">
    <location>
        <begin position="141"/>
        <end position="153"/>
    </location>
</feature>
<dbReference type="RefSeq" id="WP_157731668.1">
    <property type="nucleotide sequence ID" value="NZ_CP018477.1"/>
</dbReference>
<sequence>MLRQSFTVKWALLLSMACWALSPGKATAHTLYLFASGEGKSIKGQVFLPGGTGVPDAEISLTTPDGKIVAKTKSDAEGKFTLDAPFRSDFKVVAITADGHQAQWNVSAAELAELPGPPSSLSGKPEGNSSDVADHSPPTTPVSSGSHSQQESPATGIAAPLADLRSEMNTLKAQLVKLREEWQEFRATTQLRDVLGGLGYILGIAGIAFYILARKRERW</sequence>
<keyword evidence="1" id="KW-0175">Coiled coil</keyword>
<feature type="transmembrane region" description="Helical" evidence="3">
    <location>
        <begin position="194"/>
        <end position="213"/>
    </location>
</feature>
<evidence type="ECO:0000313" key="6">
    <source>
        <dbReference type="Proteomes" id="UP000215086"/>
    </source>
</evidence>
<feature type="chain" id="PRO_5012786948" evidence="4">
    <location>
        <begin position="29"/>
        <end position="219"/>
    </location>
</feature>
<organism evidence="5 6">
    <name type="scientific">Thermogutta terrifontis</name>
    <dbReference type="NCBI Taxonomy" id="1331910"/>
    <lineage>
        <taxon>Bacteria</taxon>
        <taxon>Pseudomonadati</taxon>
        <taxon>Planctomycetota</taxon>
        <taxon>Planctomycetia</taxon>
        <taxon>Pirellulales</taxon>
        <taxon>Thermoguttaceae</taxon>
        <taxon>Thermogutta</taxon>
    </lineage>
</organism>
<keyword evidence="4" id="KW-0732">Signal</keyword>
<evidence type="ECO:0000256" key="3">
    <source>
        <dbReference type="SAM" id="Phobius"/>
    </source>
</evidence>
<feature type="region of interest" description="Disordered" evidence="2">
    <location>
        <begin position="113"/>
        <end position="154"/>
    </location>
</feature>
<dbReference type="OrthoDB" id="222215at2"/>
<evidence type="ECO:0000313" key="5">
    <source>
        <dbReference type="EMBL" id="ASV73546.1"/>
    </source>
</evidence>
<keyword evidence="3" id="KW-0472">Membrane</keyword>
<feature type="compositionally biased region" description="Low complexity" evidence="2">
    <location>
        <begin position="113"/>
        <end position="127"/>
    </location>
</feature>
<reference evidence="5 6" key="1">
    <citation type="journal article" name="Front. Microbiol.">
        <title>Sugar Metabolism of the First Thermophilic Planctomycete Thermogutta terrifontis: Comparative Genomic and Transcriptomic Approaches.</title>
        <authorList>
            <person name="Elcheninov A.G."/>
            <person name="Menzel P."/>
            <person name="Gudbergsdottir S.R."/>
            <person name="Slesarev A.I."/>
            <person name="Kadnikov V.V."/>
            <person name="Krogh A."/>
            <person name="Bonch-Osmolovskaya E.A."/>
            <person name="Peng X."/>
            <person name="Kublanov I.V."/>
        </authorList>
    </citation>
    <scope>NUCLEOTIDE SEQUENCE [LARGE SCALE GENOMIC DNA]</scope>
    <source>
        <strain evidence="5 6">R1</strain>
    </source>
</reference>
<dbReference type="EMBL" id="CP018477">
    <property type="protein sequence ID" value="ASV73546.1"/>
    <property type="molecule type" value="Genomic_DNA"/>
</dbReference>
<accession>A0A286RC62</accession>
<keyword evidence="3" id="KW-0812">Transmembrane</keyword>
<name>A0A286RC62_9BACT</name>
<proteinExistence type="predicted"/>
<evidence type="ECO:0000256" key="4">
    <source>
        <dbReference type="SAM" id="SignalP"/>
    </source>
</evidence>
<protein>
    <submittedName>
        <fullName evidence="5">Additional component NikL of nickel ECF transporter</fullName>
    </submittedName>
</protein>
<evidence type="ECO:0000256" key="1">
    <source>
        <dbReference type="SAM" id="Coils"/>
    </source>
</evidence>
<dbReference type="SUPFAM" id="SSF49478">
    <property type="entry name" value="Cna protein B-type domain"/>
    <property type="match status" value="1"/>
</dbReference>
<gene>
    <name evidence="5" type="ORF">THTE_0944</name>
</gene>
<evidence type="ECO:0000256" key="2">
    <source>
        <dbReference type="SAM" id="MobiDB-lite"/>
    </source>
</evidence>
<dbReference type="AlphaFoldDB" id="A0A286RC62"/>
<dbReference type="Proteomes" id="UP000215086">
    <property type="component" value="Chromosome"/>
</dbReference>
<feature type="signal peptide" evidence="4">
    <location>
        <begin position="1"/>
        <end position="28"/>
    </location>
</feature>
<keyword evidence="3" id="KW-1133">Transmembrane helix</keyword>
<feature type="coiled-coil region" evidence="1">
    <location>
        <begin position="161"/>
        <end position="188"/>
    </location>
</feature>